<proteinExistence type="inferred from homology"/>
<protein>
    <submittedName>
        <fullName evidence="2">Unnamed protein product</fullName>
    </submittedName>
</protein>
<organism evidence="2 3">
    <name type="scientific">Phytophthora fragariaefolia</name>
    <dbReference type="NCBI Taxonomy" id="1490495"/>
    <lineage>
        <taxon>Eukaryota</taxon>
        <taxon>Sar</taxon>
        <taxon>Stramenopiles</taxon>
        <taxon>Oomycota</taxon>
        <taxon>Peronosporomycetes</taxon>
        <taxon>Peronosporales</taxon>
        <taxon>Peronosporaceae</taxon>
        <taxon>Phytophthora</taxon>
    </lineage>
</organism>
<dbReference type="OrthoDB" id="247542at2759"/>
<dbReference type="PANTHER" id="PTHR10794">
    <property type="entry name" value="ABHYDROLASE DOMAIN-CONTAINING PROTEIN"/>
    <property type="match status" value="1"/>
</dbReference>
<dbReference type="SUPFAM" id="SSF53474">
    <property type="entry name" value="alpha/beta-Hydrolases"/>
    <property type="match status" value="1"/>
</dbReference>
<comment type="similarity">
    <text evidence="1">Belongs to the AB hydrolase superfamily. AB hydrolase 4 family.</text>
</comment>
<dbReference type="Proteomes" id="UP001165121">
    <property type="component" value="Unassembled WGS sequence"/>
</dbReference>
<evidence type="ECO:0000313" key="2">
    <source>
        <dbReference type="EMBL" id="GMF45278.1"/>
    </source>
</evidence>
<dbReference type="AlphaFoldDB" id="A0A9W6XT66"/>
<evidence type="ECO:0000256" key="1">
    <source>
        <dbReference type="ARBA" id="ARBA00010884"/>
    </source>
</evidence>
<dbReference type="GO" id="GO:0034338">
    <property type="term" value="F:short-chain carboxylesterase activity"/>
    <property type="evidence" value="ECO:0007669"/>
    <property type="project" value="TreeGrafter"/>
</dbReference>
<dbReference type="GO" id="GO:0047372">
    <property type="term" value="F:monoacylglycerol lipase activity"/>
    <property type="evidence" value="ECO:0007669"/>
    <property type="project" value="TreeGrafter"/>
</dbReference>
<keyword evidence="3" id="KW-1185">Reference proteome</keyword>
<accession>A0A9W6XT66</accession>
<dbReference type="Gene3D" id="3.40.50.1820">
    <property type="entry name" value="alpha/beta hydrolase"/>
    <property type="match status" value="1"/>
</dbReference>
<name>A0A9W6XT66_9STRA</name>
<dbReference type="InterPro" id="IPR029058">
    <property type="entry name" value="AB_hydrolase_fold"/>
</dbReference>
<reference evidence="2" key="1">
    <citation type="submission" date="2023-04" db="EMBL/GenBank/DDBJ databases">
        <title>Phytophthora fragariaefolia NBRC 109709.</title>
        <authorList>
            <person name="Ichikawa N."/>
            <person name="Sato H."/>
            <person name="Tonouchi N."/>
        </authorList>
    </citation>
    <scope>NUCLEOTIDE SEQUENCE</scope>
    <source>
        <strain evidence="2">NBRC 109709</strain>
    </source>
</reference>
<sequence length="145" mass="16653">MTFTLKRFLLLHRRQLRDVVDVGGAMRATSIREFDRHVYVKMHGFRDLESYWAANDPMRDVARLRTPLLCINALDDPVCTKETIPYHQFTDKPHAMLLVTSEGSHCAFFEGTVRLKSWCDEAAMTYLDRLREFDVAQANGGVSTA</sequence>
<dbReference type="PANTHER" id="PTHR10794:SF93">
    <property type="entry name" value="SERINE AMINOPEPTIDASE S33 DOMAIN-CONTAINING PROTEIN"/>
    <property type="match status" value="1"/>
</dbReference>
<comment type="caution">
    <text evidence="2">The sequence shown here is derived from an EMBL/GenBank/DDBJ whole genome shotgun (WGS) entry which is preliminary data.</text>
</comment>
<dbReference type="InterPro" id="IPR050960">
    <property type="entry name" value="AB_hydrolase_4_sf"/>
</dbReference>
<dbReference type="EMBL" id="BSXT01001801">
    <property type="protein sequence ID" value="GMF45278.1"/>
    <property type="molecule type" value="Genomic_DNA"/>
</dbReference>
<gene>
    <name evidence="2" type="ORF">Pfra01_001613500</name>
</gene>
<evidence type="ECO:0000313" key="3">
    <source>
        <dbReference type="Proteomes" id="UP001165121"/>
    </source>
</evidence>